<name>A0A2H0UV45_9BACT</name>
<dbReference type="AlphaFoldDB" id="A0A2H0UV45"/>
<protein>
    <recommendedName>
        <fullName evidence="4">Type II toxin-antitoxin system RelE/ParE family toxin</fullName>
    </recommendedName>
</protein>
<dbReference type="InterPro" id="IPR035093">
    <property type="entry name" value="RelE/ParE_toxin_dom_sf"/>
</dbReference>
<evidence type="ECO:0008006" key="4">
    <source>
        <dbReference type="Google" id="ProtNLM"/>
    </source>
</evidence>
<evidence type="ECO:0000313" key="2">
    <source>
        <dbReference type="EMBL" id="PIR90712.1"/>
    </source>
</evidence>
<accession>A0A2H0UV45</accession>
<evidence type="ECO:0000256" key="1">
    <source>
        <dbReference type="ARBA" id="ARBA00022649"/>
    </source>
</evidence>
<proteinExistence type="predicted"/>
<dbReference type="SUPFAM" id="SSF143011">
    <property type="entry name" value="RelE-like"/>
    <property type="match status" value="1"/>
</dbReference>
<sequence>MKEKKFTIRFSNKAYHSFKRILQEWQHRVEEAISSLAQSPFYGKKMWGKFQAKRHLRVWPYRIIYEVKEKENLIYILNIAQRRSIGYKCFF</sequence>
<comment type="caution">
    <text evidence="2">The sequence shown here is derived from an EMBL/GenBank/DDBJ whole genome shotgun (WGS) entry which is preliminary data.</text>
</comment>
<dbReference type="Pfam" id="PF05016">
    <property type="entry name" value="ParE_toxin"/>
    <property type="match status" value="1"/>
</dbReference>
<dbReference type="Gene3D" id="3.30.2310.20">
    <property type="entry name" value="RelE-like"/>
    <property type="match status" value="1"/>
</dbReference>
<dbReference type="Proteomes" id="UP000230132">
    <property type="component" value="Unassembled WGS sequence"/>
</dbReference>
<organism evidence="2 3">
    <name type="scientific">bacterium (Candidatus Gribaldobacteria) CG10_big_fil_rev_8_21_14_0_10_37_21</name>
    <dbReference type="NCBI Taxonomy" id="2014275"/>
    <lineage>
        <taxon>Bacteria</taxon>
        <taxon>Candidatus Gribaldobacteria</taxon>
    </lineage>
</organism>
<reference evidence="3" key="1">
    <citation type="submission" date="2017-09" db="EMBL/GenBank/DDBJ databases">
        <title>Depth-based differentiation of microbial function through sediment-hosted aquifers and enrichment of novel symbionts in the deep terrestrial subsurface.</title>
        <authorList>
            <person name="Probst A.J."/>
            <person name="Ladd B."/>
            <person name="Jarett J.K."/>
            <person name="Geller-Mcgrath D.E."/>
            <person name="Sieber C.M.K."/>
            <person name="Emerson J.B."/>
            <person name="Anantharaman K."/>
            <person name="Thomas B.C."/>
            <person name="Malmstrom R."/>
            <person name="Stieglmeier M."/>
            <person name="Klingl A."/>
            <person name="Woyke T."/>
            <person name="Ryan C.M."/>
            <person name="Banfield J.F."/>
        </authorList>
    </citation>
    <scope>NUCLEOTIDE SEQUENCE [LARGE SCALE GENOMIC DNA]</scope>
</reference>
<dbReference type="EMBL" id="PFAX01000006">
    <property type="protein sequence ID" value="PIR90712.1"/>
    <property type="molecule type" value="Genomic_DNA"/>
</dbReference>
<evidence type="ECO:0000313" key="3">
    <source>
        <dbReference type="Proteomes" id="UP000230132"/>
    </source>
</evidence>
<gene>
    <name evidence="2" type="ORF">COU05_00515</name>
</gene>
<dbReference type="InterPro" id="IPR007712">
    <property type="entry name" value="RelE/ParE_toxin"/>
</dbReference>
<keyword evidence="1" id="KW-1277">Toxin-antitoxin system</keyword>